<dbReference type="PANTHER" id="PTHR48078">
    <property type="entry name" value="THREONINE DEHYDRATASE, MITOCHONDRIAL-RELATED"/>
    <property type="match status" value="1"/>
</dbReference>
<evidence type="ECO:0000256" key="5">
    <source>
        <dbReference type="ARBA" id="ARBA00041766"/>
    </source>
</evidence>
<dbReference type="Gene3D" id="3.40.50.1100">
    <property type="match status" value="2"/>
</dbReference>
<dbReference type="GO" id="GO:0004794">
    <property type="term" value="F:threonine deaminase activity"/>
    <property type="evidence" value="ECO:0007669"/>
    <property type="project" value="TreeGrafter"/>
</dbReference>
<evidence type="ECO:0000313" key="8">
    <source>
        <dbReference type="EMBL" id="KAK3797244.1"/>
    </source>
</evidence>
<dbReference type="GO" id="GO:0003941">
    <property type="term" value="F:L-serine ammonia-lyase activity"/>
    <property type="evidence" value="ECO:0007669"/>
    <property type="project" value="TreeGrafter"/>
</dbReference>
<organism evidence="8 9">
    <name type="scientific">Elysia crispata</name>
    <name type="common">lettuce slug</name>
    <dbReference type="NCBI Taxonomy" id="231223"/>
    <lineage>
        <taxon>Eukaryota</taxon>
        <taxon>Metazoa</taxon>
        <taxon>Spiralia</taxon>
        <taxon>Lophotrochozoa</taxon>
        <taxon>Mollusca</taxon>
        <taxon>Gastropoda</taxon>
        <taxon>Heterobranchia</taxon>
        <taxon>Euthyneura</taxon>
        <taxon>Panpulmonata</taxon>
        <taxon>Sacoglossa</taxon>
        <taxon>Placobranchoidea</taxon>
        <taxon>Plakobranchidae</taxon>
        <taxon>Elysia</taxon>
    </lineage>
</organism>
<dbReference type="AlphaFoldDB" id="A0AAE1AZY7"/>
<dbReference type="GO" id="GO:0006567">
    <property type="term" value="P:L-threonine catabolic process"/>
    <property type="evidence" value="ECO:0007669"/>
    <property type="project" value="TreeGrafter"/>
</dbReference>
<dbReference type="CDD" id="cd01562">
    <property type="entry name" value="Thr-dehyd"/>
    <property type="match status" value="1"/>
</dbReference>
<dbReference type="InterPro" id="IPR036052">
    <property type="entry name" value="TrpB-like_PALP_sf"/>
</dbReference>
<protein>
    <recommendedName>
        <fullName evidence="5">L-serine deaminase</fullName>
    </recommendedName>
    <alternativeName>
        <fullName evidence="6">L-threonine dehydratase</fullName>
    </alternativeName>
</protein>
<feature type="domain" description="Tryptophan synthase beta chain-like PALP" evidence="7">
    <location>
        <begin position="98"/>
        <end position="383"/>
    </location>
</feature>
<dbReference type="EMBL" id="JAWDGP010000795">
    <property type="protein sequence ID" value="KAK3797244.1"/>
    <property type="molecule type" value="Genomic_DNA"/>
</dbReference>
<proteinExistence type="inferred from homology"/>
<dbReference type="Pfam" id="PF00291">
    <property type="entry name" value="PALP"/>
    <property type="match status" value="1"/>
</dbReference>
<comment type="cofactor">
    <cofactor evidence="1">
        <name>pyridoxal 5'-phosphate</name>
        <dbReference type="ChEBI" id="CHEBI:597326"/>
    </cofactor>
</comment>
<evidence type="ECO:0000256" key="1">
    <source>
        <dbReference type="ARBA" id="ARBA00001933"/>
    </source>
</evidence>
<dbReference type="Proteomes" id="UP001283361">
    <property type="component" value="Unassembled WGS sequence"/>
</dbReference>
<dbReference type="InterPro" id="IPR001926">
    <property type="entry name" value="TrpB-like_PALP"/>
</dbReference>
<comment type="similarity">
    <text evidence="2">Belongs to the serine/threonine dehydratase family.</text>
</comment>
<dbReference type="PANTHER" id="PTHR48078:SF6">
    <property type="entry name" value="L-THREONINE DEHYDRATASE CATABOLIC TDCB"/>
    <property type="match status" value="1"/>
</dbReference>
<evidence type="ECO:0000256" key="4">
    <source>
        <dbReference type="ARBA" id="ARBA00023239"/>
    </source>
</evidence>
<dbReference type="GO" id="GO:0009097">
    <property type="term" value="P:isoleucine biosynthetic process"/>
    <property type="evidence" value="ECO:0007669"/>
    <property type="project" value="TreeGrafter"/>
</dbReference>
<sequence>MTTILVGIDLPETDLASGLFAILFAKVTGVGENSNKLGCEVQITFTADRKAHKLVVRHCNLIHNHEPKKQTGKQRKMVKEVDEVTLQDIWQAKERIADSVKKTPLIPLNQGFKGTQSREIFLKLENLQPIGSFKIRGACNAICTIPTEKLKDGVYTASAGNFAQGLAWNAKQLGVPCRVVMPDHAPEAKVKPTLDMGAGVTKVKFDKWWEVVVNRKYEHFKGSFIHPVSESSVIAGNGTIGLEILGDLPSVDTIIVPYGGGGLSSGIAIAAKGLKPNVKVYACEVETAAPLSAALKKGERVKCQYTPSFVDGMGSGEVLEEMWPLVKRVLDGSLVVSLRQVADAIKLLAERNHVIAEGAGAAPVAAALSGAAGEGKIVCVVSGGNIDASKLVPILQGFLPEEEK</sequence>
<comment type="caution">
    <text evidence="8">The sequence shown here is derived from an EMBL/GenBank/DDBJ whole genome shotgun (WGS) entry which is preliminary data.</text>
</comment>
<keyword evidence="4" id="KW-0456">Lyase</keyword>
<gene>
    <name evidence="8" type="ORF">RRG08_030469</name>
</gene>
<dbReference type="SUPFAM" id="SSF53686">
    <property type="entry name" value="Tryptophan synthase beta subunit-like PLP-dependent enzymes"/>
    <property type="match status" value="1"/>
</dbReference>
<dbReference type="GO" id="GO:0006565">
    <property type="term" value="P:L-serine catabolic process"/>
    <property type="evidence" value="ECO:0007669"/>
    <property type="project" value="TreeGrafter"/>
</dbReference>
<evidence type="ECO:0000259" key="7">
    <source>
        <dbReference type="Pfam" id="PF00291"/>
    </source>
</evidence>
<evidence type="ECO:0000256" key="3">
    <source>
        <dbReference type="ARBA" id="ARBA00022898"/>
    </source>
</evidence>
<dbReference type="FunFam" id="3.40.50.1100:FF:000005">
    <property type="entry name" value="Threonine dehydratase catabolic"/>
    <property type="match status" value="1"/>
</dbReference>
<evidence type="ECO:0000256" key="2">
    <source>
        <dbReference type="ARBA" id="ARBA00010869"/>
    </source>
</evidence>
<accession>A0AAE1AZY7</accession>
<dbReference type="InterPro" id="IPR050147">
    <property type="entry name" value="Ser/Thr_Dehydratase"/>
</dbReference>
<evidence type="ECO:0000256" key="6">
    <source>
        <dbReference type="ARBA" id="ARBA00042605"/>
    </source>
</evidence>
<keyword evidence="3" id="KW-0663">Pyridoxal phosphate</keyword>
<evidence type="ECO:0000313" key="9">
    <source>
        <dbReference type="Proteomes" id="UP001283361"/>
    </source>
</evidence>
<keyword evidence="9" id="KW-1185">Reference proteome</keyword>
<name>A0AAE1AZY7_9GAST</name>
<reference evidence="8" key="1">
    <citation type="journal article" date="2023" name="G3 (Bethesda)">
        <title>A reference genome for the long-term kleptoplast-retaining sea slug Elysia crispata morphotype clarki.</title>
        <authorList>
            <person name="Eastman K.E."/>
            <person name="Pendleton A.L."/>
            <person name="Shaikh M.A."/>
            <person name="Suttiyut T."/>
            <person name="Ogas R."/>
            <person name="Tomko P."/>
            <person name="Gavelis G."/>
            <person name="Widhalm J.R."/>
            <person name="Wisecaver J.H."/>
        </authorList>
    </citation>
    <scope>NUCLEOTIDE SEQUENCE</scope>
    <source>
        <strain evidence="8">ECLA1</strain>
    </source>
</reference>